<dbReference type="Gene3D" id="1.25.40.10">
    <property type="entry name" value="Tetratricopeptide repeat domain"/>
    <property type="match status" value="2"/>
</dbReference>
<keyword evidence="2" id="KW-1185">Reference proteome</keyword>
<dbReference type="STRING" id="1121022.GCA_000376105_01307"/>
<dbReference type="RefSeq" id="WP_018080971.1">
    <property type="nucleotide sequence ID" value="NZ_AQWM01000003.1"/>
</dbReference>
<dbReference type="eggNOG" id="COG0790">
    <property type="taxonomic scope" value="Bacteria"/>
</dbReference>
<dbReference type="InterPro" id="IPR011990">
    <property type="entry name" value="TPR-like_helical_dom_sf"/>
</dbReference>
<evidence type="ECO:0008006" key="3">
    <source>
        <dbReference type="Google" id="ProtNLM"/>
    </source>
</evidence>
<evidence type="ECO:0000313" key="1">
    <source>
        <dbReference type="EMBL" id="ESQ92398.1"/>
    </source>
</evidence>
<accession>V4RM92</accession>
<dbReference type="SMART" id="SM00671">
    <property type="entry name" value="SEL1"/>
    <property type="match status" value="5"/>
</dbReference>
<dbReference type="Proteomes" id="UP000017837">
    <property type="component" value="Unassembled WGS sequence"/>
</dbReference>
<dbReference type="Pfam" id="PF08238">
    <property type="entry name" value="Sel1"/>
    <property type="match status" value="6"/>
</dbReference>
<dbReference type="PATRIC" id="fig|1121022.4.peg.1701"/>
<gene>
    <name evidence="1" type="ORF">ABENE_08455</name>
</gene>
<dbReference type="SUPFAM" id="SSF81901">
    <property type="entry name" value="HCP-like"/>
    <property type="match status" value="1"/>
</dbReference>
<reference evidence="1 2" key="1">
    <citation type="journal article" date="2014" name="Nature">
        <title>Sequential evolution of bacterial morphology by co-option of a developmental regulator.</title>
        <authorList>
            <person name="Jiang C."/>
            <person name="Brown P.J."/>
            <person name="Ducret A."/>
            <person name="Brun Y.V."/>
        </authorList>
    </citation>
    <scope>NUCLEOTIDE SEQUENCE [LARGE SCALE GENOMIC DNA]</scope>
    <source>
        <strain evidence="1 2">DSM 16100</strain>
    </source>
</reference>
<dbReference type="PANTHER" id="PTHR11102:SF160">
    <property type="entry name" value="ERAD-ASSOCIATED E3 UBIQUITIN-PROTEIN LIGASE COMPONENT HRD3"/>
    <property type="match status" value="1"/>
</dbReference>
<sequence>MKKKNGSNGFIVTLIVLAVVAGGIFAASHNWKTGENAILQQIEAQTGDPDALYQLGLKAQGDKAVAWFEKAAAKGHVKAMLALGDHYDTVTTEEAGDQAIAWYQKASDAGSLEAKRKLAAYIGIGRGKGEPDIQRADKLMGEAAAAGDGKAQLIFGRNFAGAGQYEEAETWLLKASAQGVKGSSAALGNLYYNHYSRLKDDAKALQWLGKAAEEGDTRSQLDYSYMYYSGRGVTQDRAEAYKWLLLADPKREDVDSALDWLRPQLKPAEAAEGEKRAAAWKTAHQAKAS</sequence>
<dbReference type="PANTHER" id="PTHR11102">
    <property type="entry name" value="SEL-1-LIKE PROTEIN"/>
    <property type="match status" value="1"/>
</dbReference>
<dbReference type="InterPro" id="IPR050767">
    <property type="entry name" value="Sel1_AlgK"/>
</dbReference>
<proteinExistence type="predicted"/>
<organism evidence="1 2">
    <name type="scientific">Asticcacaulis benevestitus DSM 16100 = ATCC BAA-896</name>
    <dbReference type="NCBI Taxonomy" id="1121022"/>
    <lineage>
        <taxon>Bacteria</taxon>
        <taxon>Pseudomonadati</taxon>
        <taxon>Pseudomonadota</taxon>
        <taxon>Alphaproteobacteria</taxon>
        <taxon>Caulobacterales</taxon>
        <taxon>Caulobacteraceae</taxon>
        <taxon>Asticcacaulis</taxon>
    </lineage>
</organism>
<dbReference type="EMBL" id="AWGB01000013">
    <property type="protein sequence ID" value="ESQ92398.1"/>
    <property type="molecule type" value="Genomic_DNA"/>
</dbReference>
<dbReference type="AlphaFoldDB" id="V4RM92"/>
<comment type="caution">
    <text evidence="1">The sequence shown here is derived from an EMBL/GenBank/DDBJ whole genome shotgun (WGS) entry which is preliminary data.</text>
</comment>
<name>V4RM92_9CAUL</name>
<evidence type="ECO:0000313" key="2">
    <source>
        <dbReference type="Proteomes" id="UP000017837"/>
    </source>
</evidence>
<protein>
    <recommendedName>
        <fullName evidence="3">Sel1 repeat family protein</fullName>
    </recommendedName>
</protein>
<dbReference type="OrthoDB" id="8235393at2"/>
<dbReference type="InterPro" id="IPR006597">
    <property type="entry name" value="Sel1-like"/>
</dbReference>